<keyword evidence="3" id="KW-1185">Reference proteome</keyword>
<protein>
    <submittedName>
        <fullName evidence="2">PD-(D/E)XK nuclease family protein</fullName>
    </submittedName>
</protein>
<dbReference type="Proteomes" id="UP001204579">
    <property type="component" value="Unassembled WGS sequence"/>
</dbReference>
<name>A0AAW5N4M9_9BACT</name>
<dbReference type="SUPFAM" id="SSF52540">
    <property type="entry name" value="P-loop containing nucleoside triphosphate hydrolases"/>
    <property type="match status" value="1"/>
</dbReference>
<feature type="domain" description="PD-(D/E)XK endonuclease-like" evidence="1">
    <location>
        <begin position="658"/>
        <end position="956"/>
    </location>
</feature>
<comment type="caution">
    <text evidence="2">The sequence shown here is derived from an EMBL/GenBank/DDBJ whole genome shotgun (WGS) entry which is preliminary data.</text>
</comment>
<dbReference type="SUPFAM" id="SSF52980">
    <property type="entry name" value="Restriction endonuclease-like"/>
    <property type="match status" value="1"/>
</dbReference>
<proteinExistence type="predicted"/>
<dbReference type="InterPro" id="IPR011604">
    <property type="entry name" value="PDDEXK-like_dom_sf"/>
</dbReference>
<dbReference type="Pfam" id="PF12705">
    <property type="entry name" value="PDDEXK_1"/>
    <property type="match status" value="1"/>
</dbReference>
<evidence type="ECO:0000313" key="2">
    <source>
        <dbReference type="EMBL" id="MCR8872992.1"/>
    </source>
</evidence>
<dbReference type="AlphaFoldDB" id="A0AAW5N4M9"/>
<dbReference type="InterPro" id="IPR011335">
    <property type="entry name" value="Restrct_endonuc-II-like"/>
</dbReference>
<dbReference type="Gene3D" id="3.90.320.10">
    <property type="match status" value="1"/>
</dbReference>
<evidence type="ECO:0000313" key="3">
    <source>
        <dbReference type="Proteomes" id="UP001204579"/>
    </source>
</evidence>
<accession>A0AAW5N4M9</accession>
<dbReference type="RefSeq" id="WP_258335370.1">
    <property type="nucleotide sequence ID" value="NZ_JANRHJ010000002.1"/>
</dbReference>
<evidence type="ECO:0000259" key="1">
    <source>
        <dbReference type="Pfam" id="PF12705"/>
    </source>
</evidence>
<sequence length="957" mass="110425">METFLKQVAHDLYHKLGGDFAHVAVVFPNKRASLFFNEYLVREAEHPIWSPVYLSISDLFRQASTLQAGDSIKLVCDLYRVYQEVTQSKETLDDFYFWGELLISDFDDADKNLVKTDALFSNLKDLNALMDDFDFLEEGQKEALSQFFRNFSIDQVTELKQRFISIWDVLKDIYTGYKERLASQQLAYEGMLYRDVIEHFDLAQFPCRKYVFVGFNVLNQVEHHLFSSLQEAGKALFYWDYDRFYLEKTPHEAGEFIRRNLNDFPSELPSSCFDNLSRPKQITYIESPTENGQTRYLPQWIRENLTADEKETAVVLCNEALLQSVLHSLPEEVKHTNITMGFPLSQTPAYSFINALVELHTSGYSAGNGRFRFNEVTSVLKHPYTRLLSPLAAELEATLTRDNRFYPLPSELKQDTTLELLFTPRSTNLELCGMLSEVLQQVALRYRDQAASSHDAFDQLYRESLFKAYTLVNRFHTLIEAKDLTVQTGTFKRLLKRVMGTSNIPFHGEPAIGMQVMGVLETRNLDFRHLILLSVNEGQLPKGGGDSSFIPYNLRKAFGMTTIDHKIAVYAYYFYRLLQRAENVTLMYHTASNGVSQGELSRFLLQFLIEWEHPIQRKQLEAGQSPQTTAPISIAKTPGIMKRLQSVFDLRVNPKALLSPSALNTYLDCPLKFYYQYVANLRTPDEITAEIDSAKFGTIFHDAAEHIYKDLHDRNKVINKEAIENLLKDKVRLNEYVDSGFKRLFFHIPENERPEYNGLQLINAAVIVRYLQQLLEKDLEYAPFTFVGSEQRISEEIDIQTPKGVLKSRIGGTIDRLDAKDGILRIVDYKTGGQADTPPNVASLFVPDKKRSNYVFQTFLYAAIVCRKLREKGKQQQVAPALLFIHRAATENYSPVIELKDGRKSKETVNDFEKYEPEFREELKKLLEEVFNPEHPFSQTITEEKCEYCDFKALCKR</sequence>
<dbReference type="InterPro" id="IPR038726">
    <property type="entry name" value="PDDEXK_AddAB-type"/>
</dbReference>
<organism evidence="2 3">
    <name type="scientific">Phocaeicola barnesiae</name>
    <dbReference type="NCBI Taxonomy" id="376804"/>
    <lineage>
        <taxon>Bacteria</taxon>
        <taxon>Pseudomonadati</taxon>
        <taxon>Bacteroidota</taxon>
        <taxon>Bacteroidia</taxon>
        <taxon>Bacteroidales</taxon>
        <taxon>Bacteroidaceae</taxon>
        <taxon>Phocaeicola</taxon>
    </lineage>
</organism>
<dbReference type="InterPro" id="IPR027417">
    <property type="entry name" value="P-loop_NTPase"/>
</dbReference>
<reference evidence="2 3" key="1">
    <citation type="submission" date="2022-08" db="EMBL/GenBank/DDBJ databases">
        <authorList>
            <person name="Zeman M."/>
            <person name="Kubasova T."/>
        </authorList>
    </citation>
    <scope>NUCLEOTIDE SEQUENCE [LARGE SCALE GENOMIC DNA]</scope>
    <source>
        <strain evidence="2 3">ET62</strain>
    </source>
</reference>
<dbReference type="EMBL" id="JANRHJ010000002">
    <property type="protein sequence ID" value="MCR8872992.1"/>
    <property type="molecule type" value="Genomic_DNA"/>
</dbReference>
<gene>
    <name evidence="2" type="ORF">NW209_02960</name>
</gene>